<proteinExistence type="predicted"/>
<accession>A0A8T9QBR7</accession>
<evidence type="ECO:0000259" key="3">
    <source>
        <dbReference type="PROSITE" id="PS51186"/>
    </source>
</evidence>
<dbReference type="InterPro" id="IPR000182">
    <property type="entry name" value="GNAT_dom"/>
</dbReference>
<dbReference type="KEGG" id="hcu:MUN79_11445"/>
<feature type="domain" description="N-acetyltransferase" evidence="3">
    <location>
        <begin position="68"/>
        <end position="208"/>
    </location>
</feature>
<dbReference type="CDD" id="cd04301">
    <property type="entry name" value="NAT_SF"/>
    <property type="match status" value="1"/>
</dbReference>
<dbReference type="PANTHER" id="PTHR43877">
    <property type="entry name" value="AMINOALKYLPHOSPHONATE N-ACETYLTRANSFERASE-RELATED-RELATED"/>
    <property type="match status" value="1"/>
</dbReference>
<dbReference type="PROSITE" id="PS51186">
    <property type="entry name" value="GNAT"/>
    <property type="match status" value="1"/>
</dbReference>
<keyword evidence="5" id="KW-1185">Reference proteome</keyword>
<keyword evidence="2 4" id="KW-0012">Acyltransferase</keyword>
<dbReference type="Pfam" id="PF00583">
    <property type="entry name" value="Acetyltransf_1"/>
    <property type="match status" value="1"/>
</dbReference>
<evidence type="ECO:0000313" key="4">
    <source>
        <dbReference type="EMBL" id="UOQ74432.1"/>
    </source>
</evidence>
<evidence type="ECO:0000313" key="5">
    <source>
        <dbReference type="Proteomes" id="UP000831796"/>
    </source>
</evidence>
<dbReference type="Gene3D" id="3.40.630.30">
    <property type="match status" value="1"/>
</dbReference>
<dbReference type="EC" id="2.3.1.-" evidence="4"/>
<evidence type="ECO:0000256" key="2">
    <source>
        <dbReference type="ARBA" id="ARBA00023315"/>
    </source>
</evidence>
<evidence type="ECO:0000256" key="1">
    <source>
        <dbReference type="ARBA" id="ARBA00022679"/>
    </source>
</evidence>
<protein>
    <submittedName>
        <fullName evidence="4">GNAT family N-acetyltransferase</fullName>
        <ecNumber evidence="4">2.3.1.-</ecNumber>
    </submittedName>
</protein>
<sequence length="208" mass="23403">MLPLLEEARRQHVRLLYWFVDPADTEAAVTARALGARLADRKITYCIPTDSAPQQLAEGIEPITVVTPQLRSLALQSGCCSRFLTDPGFAAGVYEELYTRWIENSVTGDRAREVLVYRPAPTAPEMGLLTLEVHHDLINIGLLAVDEMARGQKVGTKLVAAARQRTAQWGFPTLQVVTQQDNLNACRFYEQCGFHAERIQHVYHIWMK</sequence>
<gene>
    <name evidence="4" type="ORF">MUN79_11445</name>
</gene>
<dbReference type="InterPro" id="IPR016181">
    <property type="entry name" value="Acyl_CoA_acyltransferase"/>
</dbReference>
<name>A0A8T9QBR7_9BACT</name>
<dbReference type="SUPFAM" id="SSF55729">
    <property type="entry name" value="Acyl-CoA N-acyltransferases (Nat)"/>
    <property type="match status" value="1"/>
</dbReference>
<dbReference type="EMBL" id="CP095046">
    <property type="protein sequence ID" value="UOQ74432.1"/>
    <property type="molecule type" value="Genomic_DNA"/>
</dbReference>
<reference evidence="4" key="1">
    <citation type="submission" date="2022-04" db="EMBL/GenBank/DDBJ databases">
        <title>Hymenobacter sp. isolated from the air.</title>
        <authorList>
            <person name="Won M."/>
            <person name="Lee C.-M."/>
            <person name="Woen H.-Y."/>
            <person name="Kwon S.-W."/>
        </authorList>
    </citation>
    <scope>NUCLEOTIDE SEQUENCE</scope>
    <source>
        <strain evidence="4">5116S-3</strain>
    </source>
</reference>
<dbReference type="Proteomes" id="UP000831796">
    <property type="component" value="Chromosome"/>
</dbReference>
<dbReference type="InterPro" id="IPR050832">
    <property type="entry name" value="Bact_Acetyltransf"/>
</dbReference>
<dbReference type="RefSeq" id="WP_244677772.1">
    <property type="nucleotide sequence ID" value="NZ_CP095046.1"/>
</dbReference>
<keyword evidence="1 4" id="KW-0808">Transferase</keyword>
<dbReference type="AlphaFoldDB" id="A0A8T9QBR7"/>
<organism evidence="4 5">
    <name type="scientific">Hymenobacter cellulosilyticus</name>
    <dbReference type="NCBI Taxonomy" id="2932248"/>
    <lineage>
        <taxon>Bacteria</taxon>
        <taxon>Pseudomonadati</taxon>
        <taxon>Bacteroidota</taxon>
        <taxon>Cytophagia</taxon>
        <taxon>Cytophagales</taxon>
        <taxon>Hymenobacteraceae</taxon>
        <taxon>Hymenobacter</taxon>
    </lineage>
</organism>
<dbReference type="GO" id="GO:0016747">
    <property type="term" value="F:acyltransferase activity, transferring groups other than amino-acyl groups"/>
    <property type="evidence" value="ECO:0007669"/>
    <property type="project" value="InterPro"/>
</dbReference>